<keyword evidence="3" id="KW-1185">Reference proteome</keyword>
<proteinExistence type="predicted"/>
<dbReference type="AlphaFoldDB" id="A0A4S8PQT4"/>
<reference evidence="3" key="1">
    <citation type="submission" date="2019-04" db="EMBL/GenBank/DDBJ databases">
        <title>Nocardioides xinjiangensis sp. nov.</title>
        <authorList>
            <person name="Liu S."/>
        </authorList>
    </citation>
    <scope>NUCLEOTIDE SEQUENCE [LARGE SCALE GENOMIC DNA]</scope>
    <source>
        <strain evidence="3">18</strain>
    </source>
</reference>
<feature type="transmembrane region" description="Helical" evidence="1">
    <location>
        <begin position="114"/>
        <end position="134"/>
    </location>
</feature>
<feature type="transmembrane region" description="Helical" evidence="1">
    <location>
        <begin position="21"/>
        <end position="48"/>
    </location>
</feature>
<organism evidence="2 3">
    <name type="scientific">Glycomyces buryatensis</name>
    <dbReference type="NCBI Taxonomy" id="2570927"/>
    <lineage>
        <taxon>Bacteria</taxon>
        <taxon>Bacillati</taxon>
        <taxon>Actinomycetota</taxon>
        <taxon>Actinomycetes</taxon>
        <taxon>Glycomycetales</taxon>
        <taxon>Glycomycetaceae</taxon>
        <taxon>Glycomyces</taxon>
    </lineage>
</organism>
<dbReference type="RefSeq" id="WP_136537369.1">
    <property type="nucleotide sequence ID" value="NZ_STGY01000083.1"/>
</dbReference>
<feature type="transmembrane region" description="Helical" evidence="1">
    <location>
        <begin position="83"/>
        <end position="102"/>
    </location>
</feature>
<evidence type="ECO:0008006" key="4">
    <source>
        <dbReference type="Google" id="ProtNLM"/>
    </source>
</evidence>
<feature type="transmembrane region" description="Helical" evidence="1">
    <location>
        <begin position="160"/>
        <end position="193"/>
    </location>
</feature>
<name>A0A4S8PQT4_9ACTN</name>
<evidence type="ECO:0000256" key="1">
    <source>
        <dbReference type="SAM" id="Phobius"/>
    </source>
</evidence>
<dbReference type="Proteomes" id="UP000308760">
    <property type="component" value="Unassembled WGS sequence"/>
</dbReference>
<sequence length="203" mass="21475">MRRRKVRSRGRRTPGQWSTQFALFAECLLTGVWFTVAALPIVTVPAALAASARHLSAFVDGTPSSLGDFVGDLRTAVREGWRAGAAVIGCAALLALDLAVLAQEGVPGRSQMALLTLMVTALAATVLLRAAAAWEPGENWRGLFAVAVDDTRRDLSGTGILLGGLAVLLACMWALPILFMPMSGCVVGAAVAVRRRRLHRTEG</sequence>
<evidence type="ECO:0000313" key="2">
    <source>
        <dbReference type="EMBL" id="THV33488.1"/>
    </source>
</evidence>
<keyword evidence="1" id="KW-1133">Transmembrane helix</keyword>
<dbReference type="EMBL" id="STGY01000083">
    <property type="protein sequence ID" value="THV33488.1"/>
    <property type="molecule type" value="Genomic_DNA"/>
</dbReference>
<evidence type="ECO:0000313" key="3">
    <source>
        <dbReference type="Proteomes" id="UP000308760"/>
    </source>
</evidence>
<accession>A0A4S8PQT4</accession>
<keyword evidence="1" id="KW-0472">Membrane</keyword>
<comment type="caution">
    <text evidence="2">The sequence shown here is derived from an EMBL/GenBank/DDBJ whole genome shotgun (WGS) entry which is preliminary data.</text>
</comment>
<dbReference type="OrthoDB" id="3683589at2"/>
<protein>
    <recommendedName>
        <fullName evidence="4">DUF624 domain-containing protein</fullName>
    </recommendedName>
</protein>
<gene>
    <name evidence="2" type="ORF">FAB82_25445</name>
</gene>
<reference evidence="2 3" key="2">
    <citation type="submission" date="2019-05" db="EMBL/GenBank/DDBJ databases">
        <title>Glycomyces buryatensis sp. nov.</title>
        <authorList>
            <person name="Nikitina E."/>
        </authorList>
    </citation>
    <scope>NUCLEOTIDE SEQUENCE [LARGE SCALE GENOMIC DNA]</scope>
    <source>
        <strain evidence="2 3">18</strain>
    </source>
</reference>
<keyword evidence="1" id="KW-0812">Transmembrane</keyword>